<dbReference type="SUPFAM" id="SSF56024">
    <property type="entry name" value="Phospholipase D/nuclease"/>
    <property type="match status" value="1"/>
</dbReference>
<dbReference type="EnsemblMetazoa" id="PPAI000031-RA">
    <property type="protein sequence ID" value="PPAI000031-PA"/>
    <property type="gene ID" value="PPAI000031"/>
</dbReference>
<dbReference type="InterPro" id="IPR032803">
    <property type="entry name" value="PLDc_3"/>
</dbReference>
<dbReference type="InterPro" id="IPR001736">
    <property type="entry name" value="PLipase_D/transphosphatidylase"/>
</dbReference>
<proteinExistence type="inferred from homology"/>
<dbReference type="PANTHER" id="PTHR10185">
    <property type="entry name" value="PHOSPHOLIPASE D - RELATED"/>
    <property type="match status" value="1"/>
</dbReference>
<evidence type="ECO:0000256" key="1">
    <source>
        <dbReference type="ARBA" id="ARBA00008664"/>
    </source>
</evidence>
<dbReference type="PANTHER" id="PTHR10185:SF17">
    <property type="entry name" value="GM01519P-RELATED"/>
    <property type="match status" value="1"/>
</dbReference>
<protein>
    <submittedName>
        <fullName evidence="2">Uncharacterized protein</fullName>
    </submittedName>
</protein>
<dbReference type="EMBL" id="AJVK01000135">
    <property type="status" value="NOT_ANNOTATED_CDS"/>
    <property type="molecule type" value="Genomic_DNA"/>
</dbReference>
<evidence type="ECO:0000313" key="2">
    <source>
        <dbReference type="EnsemblMetazoa" id="PPAI000031-PA"/>
    </source>
</evidence>
<reference evidence="2" key="1">
    <citation type="submission" date="2022-08" db="UniProtKB">
        <authorList>
            <consortium name="EnsemblMetazoa"/>
        </authorList>
    </citation>
    <scope>IDENTIFICATION</scope>
    <source>
        <strain evidence="2">Israel</strain>
    </source>
</reference>
<dbReference type="VEuPathDB" id="VectorBase:PPAI000031"/>
<dbReference type="SMART" id="SM00155">
    <property type="entry name" value="PLDc"/>
    <property type="match status" value="1"/>
</dbReference>
<dbReference type="Gene3D" id="3.30.870.10">
    <property type="entry name" value="Endonuclease Chain A"/>
    <property type="match status" value="1"/>
</dbReference>
<accession>A0A1B0CYF7</accession>
<keyword evidence="3" id="KW-1185">Reference proteome</keyword>
<dbReference type="CDD" id="cd09106">
    <property type="entry name" value="PLDc_vPLD3_4_5_like_1"/>
    <property type="match status" value="1"/>
</dbReference>
<sequence>MKPQINVFDADESDKKSTVLESNTNTAQDDDFELWDQHSEMLREQQGPMWGHNSWCKPSCIPISSLKVGECEDTDESYLLSLPMTLSSERILFFFLYSIQLVESIPEGLTYPAGSASFMSTFDAWQSLLSLANKTIDIASFYWTLRSADVFNHSSSWQGEQIFQQLLVAGTKRSIAIRVAQSSPTQAQPNIDTEILIKRGAAQVRSVNFPRLLGGGVLHTKLWIVDGQHLYLGSANMDWRSLTQVKELGVLVTNCTCLAADMAKIFNVYWDMGEDSAQIPDKWPDSYATKYNFDTPLRVNFNNSQFSSNIFFSSSPPPMSPSGREEDVDAIVKIIAHAEKFIHVAVMDYFPLTIYTPKIQ</sequence>
<evidence type="ECO:0000313" key="3">
    <source>
        <dbReference type="Proteomes" id="UP000092462"/>
    </source>
</evidence>
<dbReference type="PROSITE" id="PS50035">
    <property type="entry name" value="PLD"/>
    <property type="match status" value="1"/>
</dbReference>
<dbReference type="AlphaFoldDB" id="A0A1B0CYF7"/>
<dbReference type="InterPro" id="IPR050874">
    <property type="entry name" value="Diverse_PLD-related"/>
</dbReference>
<organism evidence="2 3">
    <name type="scientific">Phlebotomus papatasi</name>
    <name type="common">Sandfly</name>
    <dbReference type="NCBI Taxonomy" id="29031"/>
    <lineage>
        <taxon>Eukaryota</taxon>
        <taxon>Metazoa</taxon>
        <taxon>Ecdysozoa</taxon>
        <taxon>Arthropoda</taxon>
        <taxon>Hexapoda</taxon>
        <taxon>Insecta</taxon>
        <taxon>Pterygota</taxon>
        <taxon>Neoptera</taxon>
        <taxon>Endopterygota</taxon>
        <taxon>Diptera</taxon>
        <taxon>Nematocera</taxon>
        <taxon>Psychodoidea</taxon>
        <taxon>Psychodidae</taxon>
        <taxon>Phlebotomus</taxon>
        <taxon>Phlebotomus</taxon>
    </lineage>
</organism>
<comment type="similarity">
    <text evidence="1">Belongs to the phospholipase D family.</text>
</comment>
<dbReference type="Proteomes" id="UP000092462">
    <property type="component" value="Unassembled WGS sequence"/>
</dbReference>
<dbReference type="Pfam" id="PF13918">
    <property type="entry name" value="PLDc_3"/>
    <property type="match status" value="1"/>
</dbReference>
<dbReference type="GO" id="GO:0003824">
    <property type="term" value="F:catalytic activity"/>
    <property type="evidence" value="ECO:0007669"/>
    <property type="project" value="InterPro"/>
</dbReference>
<name>A0A1B0CYF7_PHLPP</name>
<dbReference type="EMBL" id="AJVK01000134">
    <property type="status" value="NOT_ANNOTATED_CDS"/>
    <property type="molecule type" value="Genomic_DNA"/>
</dbReference>
<dbReference type="VEuPathDB" id="VectorBase:PPAPM1_012452"/>